<dbReference type="Proteomes" id="UP000199170">
    <property type="component" value="Unassembled WGS sequence"/>
</dbReference>
<dbReference type="PANTHER" id="PTHR11552:SF147">
    <property type="entry name" value="CHOLINE DEHYDROGENASE, MITOCHONDRIAL"/>
    <property type="match status" value="1"/>
</dbReference>
<dbReference type="Pfam" id="PF00732">
    <property type="entry name" value="GMC_oxred_N"/>
    <property type="match status" value="1"/>
</dbReference>
<dbReference type="OrthoDB" id="212451at2157"/>
<dbReference type="GO" id="GO:0008812">
    <property type="term" value="F:choline dehydrogenase activity"/>
    <property type="evidence" value="ECO:0007669"/>
    <property type="project" value="TreeGrafter"/>
</dbReference>
<dbReference type="RefSeq" id="WP_089766752.1">
    <property type="nucleotide sequence ID" value="NZ_FNPB01000004.1"/>
</dbReference>
<dbReference type="GO" id="GO:0019285">
    <property type="term" value="P:glycine betaine biosynthetic process from choline"/>
    <property type="evidence" value="ECO:0007669"/>
    <property type="project" value="TreeGrafter"/>
</dbReference>
<sequence>MYEYVIVGGGSAGCTLAHRLTEDDDVEVLLLEAGEPASDNEAVKDPSRVWELMESELDWAFKTEPQAQMHDRRIDWPRGKALGGSSMINGMAYIRGHPDDYDTWAELGNDGWSYDDLLPYFKRSENFQARGEMAYHGTDGPLSITRGDNPDDLTPSEFSEQLIEAAQEAGMERNLDFNGEQQAGVGWYHSTMQDGERHSAAKAFIEPVLDRPNLTVETGAHVTELTFEGDRATGAVYESDGQEHEVTVAEGGEVVMAAGAIQSPQLLLLSGIGPADHLEDHGIDVRADLPGVGRNLQDHLRVNVAYETTEDITPRDPEDQPETGPRYDRVLTGAFERSSADLPAPDIQYGLSAGLDPENPTEGFSIAALPLRPSSRGRITLASTDPYEDPIIDPQLLTTEKDRADIVTAIRRARRIAQADALDDVRGEEVRPGPDVQSDEEIFAYCGEIAESGYHPVGTCKMGDDELAVVDDELRVHGVEGLRVIDASIMPNLISGNTNAPTIAIAEKGADLLKEAR</sequence>
<dbReference type="GO" id="GO:0016020">
    <property type="term" value="C:membrane"/>
    <property type="evidence" value="ECO:0007669"/>
    <property type="project" value="TreeGrafter"/>
</dbReference>
<evidence type="ECO:0000256" key="3">
    <source>
        <dbReference type="ARBA" id="ARBA00022630"/>
    </source>
</evidence>
<keyword evidence="4" id="KW-0274">FAD</keyword>
<dbReference type="AlphaFoldDB" id="A0A1H3FUX0"/>
<evidence type="ECO:0000313" key="7">
    <source>
        <dbReference type="EMBL" id="SDX94607.1"/>
    </source>
</evidence>
<evidence type="ECO:0000256" key="2">
    <source>
        <dbReference type="ARBA" id="ARBA00010790"/>
    </source>
</evidence>
<protein>
    <submittedName>
        <fullName evidence="7">Choline dehydrogenase</fullName>
    </submittedName>
</protein>
<dbReference type="STRING" id="660517.SAMN04487946_104183"/>
<dbReference type="PROSITE" id="PS00624">
    <property type="entry name" value="GMC_OXRED_2"/>
    <property type="match status" value="1"/>
</dbReference>
<evidence type="ECO:0000313" key="8">
    <source>
        <dbReference type="Proteomes" id="UP000199170"/>
    </source>
</evidence>
<dbReference type="SUPFAM" id="SSF51905">
    <property type="entry name" value="FAD/NAD(P)-binding domain"/>
    <property type="match status" value="1"/>
</dbReference>
<evidence type="ECO:0000259" key="6">
    <source>
        <dbReference type="PROSITE" id="PS00624"/>
    </source>
</evidence>
<dbReference type="EMBL" id="FNPB01000004">
    <property type="protein sequence ID" value="SDX94607.1"/>
    <property type="molecule type" value="Genomic_DNA"/>
</dbReference>
<dbReference type="InterPro" id="IPR036188">
    <property type="entry name" value="FAD/NAD-bd_sf"/>
</dbReference>
<dbReference type="InterPro" id="IPR000172">
    <property type="entry name" value="GMC_OxRdtase_N"/>
</dbReference>
<name>A0A1H3FUX0_9EURY</name>
<dbReference type="InterPro" id="IPR007867">
    <property type="entry name" value="GMC_OxRtase_C"/>
</dbReference>
<keyword evidence="8" id="KW-1185">Reference proteome</keyword>
<accession>A0A1H3FUX0</accession>
<evidence type="ECO:0000259" key="5">
    <source>
        <dbReference type="PROSITE" id="PS00623"/>
    </source>
</evidence>
<organism evidence="7 8">
    <name type="scientific">Halobellus clavatus</name>
    <dbReference type="NCBI Taxonomy" id="660517"/>
    <lineage>
        <taxon>Archaea</taxon>
        <taxon>Methanobacteriati</taxon>
        <taxon>Methanobacteriota</taxon>
        <taxon>Stenosarchaea group</taxon>
        <taxon>Halobacteria</taxon>
        <taxon>Halobacteriales</taxon>
        <taxon>Haloferacaceae</taxon>
        <taxon>Halobellus</taxon>
    </lineage>
</organism>
<dbReference type="SUPFAM" id="SSF54373">
    <property type="entry name" value="FAD-linked reductases, C-terminal domain"/>
    <property type="match status" value="1"/>
</dbReference>
<evidence type="ECO:0000256" key="4">
    <source>
        <dbReference type="ARBA" id="ARBA00022827"/>
    </source>
</evidence>
<dbReference type="InterPro" id="IPR012132">
    <property type="entry name" value="GMC_OxRdtase"/>
</dbReference>
<proteinExistence type="inferred from homology"/>
<dbReference type="PROSITE" id="PS00623">
    <property type="entry name" value="GMC_OXRED_1"/>
    <property type="match status" value="1"/>
</dbReference>
<comment type="cofactor">
    <cofactor evidence="1">
        <name>FAD</name>
        <dbReference type="ChEBI" id="CHEBI:57692"/>
    </cofactor>
</comment>
<dbReference type="Pfam" id="PF05199">
    <property type="entry name" value="GMC_oxred_C"/>
    <property type="match status" value="1"/>
</dbReference>
<keyword evidence="3" id="KW-0285">Flavoprotein</keyword>
<dbReference type="PIRSF" id="PIRSF000137">
    <property type="entry name" value="Alcohol_oxidase"/>
    <property type="match status" value="1"/>
</dbReference>
<feature type="domain" description="Glucose-methanol-choline oxidoreductase N-terminal" evidence="5">
    <location>
        <begin position="79"/>
        <end position="102"/>
    </location>
</feature>
<dbReference type="Gene3D" id="3.50.50.60">
    <property type="entry name" value="FAD/NAD(P)-binding domain"/>
    <property type="match status" value="1"/>
</dbReference>
<dbReference type="GO" id="GO:0050660">
    <property type="term" value="F:flavin adenine dinucleotide binding"/>
    <property type="evidence" value="ECO:0007669"/>
    <property type="project" value="InterPro"/>
</dbReference>
<comment type="similarity">
    <text evidence="2">Belongs to the GMC oxidoreductase family.</text>
</comment>
<gene>
    <name evidence="7" type="ORF">SAMN04487946_104183</name>
</gene>
<reference evidence="8" key="1">
    <citation type="submission" date="2016-10" db="EMBL/GenBank/DDBJ databases">
        <authorList>
            <person name="Varghese N."/>
            <person name="Submissions S."/>
        </authorList>
    </citation>
    <scope>NUCLEOTIDE SEQUENCE [LARGE SCALE GENOMIC DNA]</scope>
    <source>
        <strain evidence="8">CGMCC 1.10118</strain>
    </source>
</reference>
<dbReference type="PANTHER" id="PTHR11552">
    <property type="entry name" value="GLUCOSE-METHANOL-CHOLINE GMC OXIDOREDUCTASE"/>
    <property type="match status" value="1"/>
</dbReference>
<feature type="domain" description="Glucose-methanol-choline oxidoreductase N-terminal" evidence="6">
    <location>
        <begin position="259"/>
        <end position="273"/>
    </location>
</feature>
<evidence type="ECO:0000256" key="1">
    <source>
        <dbReference type="ARBA" id="ARBA00001974"/>
    </source>
</evidence>
<dbReference type="Gene3D" id="3.30.560.10">
    <property type="entry name" value="Glucose Oxidase, domain 3"/>
    <property type="match status" value="1"/>
</dbReference>